<dbReference type="Proteomes" id="UP001548590">
    <property type="component" value="Unassembled WGS sequence"/>
</dbReference>
<dbReference type="Pfam" id="PF13413">
    <property type="entry name" value="HTH_25"/>
    <property type="match status" value="1"/>
</dbReference>
<proteinExistence type="predicted"/>
<keyword evidence="1" id="KW-0812">Transmembrane</keyword>
<protein>
    <submittedName>
        <fullName evidence="3">Helix-turn-helix domain-containing protein</fullName>
    </submittedName>
</protein>
<keyword evidence="1" id="KW-0472">Membrane</keyword>
<dbReference type="RefSeq" id="WP_345928976.1">
    <property type="nucleotide sequence ID" value="NZ_JBDIVF010000008.1"/>
</dbReference>
<dbReference type="PROSITE" id="PS50943">
    <property type="entry name" value="HTH_CROC1"/>
    <property type="match status" value="1"/>
</dbReference>
<sequence length="313" mass="32674">MSDVNPDMLEPGQDDEDNVWDLLRQAREARGLSLGQVSAHLKLTVRQIEAIERGDLSVLPGQTFARGFVRNYARFLDLDPALFLTEAPQGDRFVIDEASERAIGSGLGQMPMQGARRFSALPAVFLVLLLLIILGSGWHYGWFEAREDQRLLESASQVLAAAEAPAAASAVSVVQPAAVAESAPAPAMSAAAPAVSAPAEVAASAPAAVASAPAAAAASSAAPAPAPVTAEEASGLPRLLFNFDGDSWVEVKDGSGKTVFARLNTAGSTQEIQGTPPFDMVIGNAPQVRLSWKGVPVDLKSVTRGDVARISVK</sequence>
<evidence type="ECO:0000259" key="2">
    <source>
        <dbReference type="PROSITE" id="PS50943"/>
    </source>
</evidence>
<dbReference type="Gene3D" id="1.10.260.40">
    <property type="entry name" value="lambda repressor-like DNA-binding domains"/>
    <property type="match status" value="1"/>
</dbReference>
<comment type="caution">
    <text evidence="3">The sequence shown here is derived from an EMBL/GenBank/DDBJ whole genome shotgun (WGS) entry which is preliminary data.</text>
</comment>
<feature type="domain" description="HTH cro/C1-type" evidence="2">
    <location>
        <begin position="23"/>
        <end position="54"/>
    </location>
</feature>
<dbReference type="CDD" id="cd00093">
    <property type="entry name" value="HTH_XRE"/>
    <property type="match status" value="1"/>
</dbReference>
<dbReference type="PANTHER" id="PTHR34475:SF1">
    <property type="entry name" value="CYTOSKELETON PROTEIN RODZ"/>
    <property type="match status" value="1"/>
</dbReference>
<evidence type="ECO:0000256" key="1">
    <source>
        <dbReference type="SAM" id="Phobius"/>
    </source>
</evidence>
<dbReference type="InterPro" id="IPR001387">
    <property type="entry name" value="Cro/C1-type_HTH"/>
</dbReference>
<dbReference type="SUPFAM" id="SSF47413">
    <property type="entry name" value="lambda repressor-like DNA-binding domains"/>
    <property type="match status" value="1"/>
</dbReference>
<dbReference type="PANTHER" id="PTHR34475">
    <property type="match status" value="1"/>
</dbReference>
<reference evidence="3 4" key="1">
    <citation type="submission" date="2024-07" db="EMBL/GenBank/DDBJ databases">
        <title>Uliginosibacterium paludis KCTC:42655.</title>
        <authorList>
            <person name="Kim M.K."/>
        </authorList>
    </citation>
    <scope>NUCLEOTIDE SEQUENCE [LARGE SCALE GENOMIC DNA]</scope>
    <source>
        <strain evidence="3 4">KCTC 42655</strain>
    </source>
</reference>
<feature type="transmembrane region" description="Helical" evidence="1">
    <location>
        <begin position="120"/>
        <end position="142"/>
    </location>
</feature>
<evidence type="ECO:0000313" key="3">
    <source>
        <dbReference type="EMBL" id="MET1490452.1"/>
    </source>
</evidence>
<name>A0ABV2CRP8_9RHOO</name>
<evidence type="ECO:0000313" key="4">
    <source>
        <dbReference type="Proteomes" id="UP001548590"/>
    </source>
</evidence>
<organism evidence="3 4">
    <name type="scientific">Uliginosibacterium paludis</name>
    <dbReference type="NCBI Taxonomy" id="1615952"/>
    <lineage>
        <taxon>Bacteria</taxon>
        <taxon>Pseudomonadati</taxon>
        <taxon>Pseudomonadota</taxon>
        <taxon>Betaproteobacteria</taxon>
        <taxon>Rhodocyclales</taxon>
        <taxon>Zoogloeaceae</taxon>
        <taxon>Uliginosibacterium</taxon>
    </lineage>
</organism>
<accession>A0ABV2CRP8</accession>
<dbReference type="SMART" id="SM00530">
    <property type="entry name" value="HTH_XRE"/>
    <property type="match status" value="1"/>
</dbReference>
<dbReference type="EMBL" id="JBEWLZ010000005">
    <property type="protein sequence ID" value="MET1490452.1"/>
    <property type="molecule type" value="Genomic_DNA"/>
</dbReference>
<dbReference type="InterPro" id="IPR010982">
    <property type="entry name" value="Lambda_DNA-bd_dom_sf"/>
</dbReference>
<dbReference type="Pfam" id="PF13464">
    <property type="entry name" value="RodZ_C"/>
    <property type="match status" value="1"/>
</dbReference>
<keyword evidence="4" id="KW-1185">Reference proteome</keyword>
<dbReference type="InterPro" id="IPR050400">
    <property type="entry name" value="Bact_Cytoskel_RodZ"/>
</dbReference>
<dbReference type="InterPro" id="IPR025194">
    <property type="entry name" value="RodZ-like_C"/>
</dbReference>
<gene>
    <name evidence="3" type="ORF">ABVT11_11505</name>
</gene>
<keyword evidence="1" id="KW-1133">Transmembrane helix</keyword>